<dbReference type="EMBL" id="JAHUTI010043845">
    <property type="protein sequence ID" value="MED6246634.1"/>
    <property type="molecule type" value="Genomic_DNA"/>
</dbReference>
<evidence type="ECO:0000256" key="6">
    <source>
        <dbReference type="SAM" id="MobiDB-lite"/>
    </source>
</evidence>
<name>A0ABU7B8R6_9TELE</name>
<evidence type="ECO:0000313" key="8">
    <source>
        <dbReference type="Proteomes" id="UP001345963"/>
    </source>
</evidence>
<comment type="caution">
    <text evidence="7">The sequence shown here is derived from an EMBL/GenBank/DDBJ whole genome shotgun (WGS) entry which is preliminary data.</text>
</comment>
<evidence type="ECO:0000256" key="3">
    <source>
        <dbReference type="ARBA" id="ARBA00022737"/>
    </source>
</evidence>
<feature type="compositionally biased region" description="Polar residues" evidence="6">
    <location>
        <begin position="1"/>
        <end position="10"/>
    </location>
</feature>
<feature type="region of interest" description="Disordered" evidence="6">
    <location>
        <begin position="1"/>
        <end position="26"/>
    </location>
</feature>
<dbReference type="InterPro" id="IPR051247">
    <property type="entry name" value="RLC_Component"/>
</dbReference>
<evidence type="ECO:0000256" key="4">
    <source>
        <dbReference type="ARBA" id="ARBA00022884"/>
    </source>
</evidence>
<evidence type="ECO:0000313" key="7">
    <source>
        <dbReference type="EMBL" id="MED6246634.1"/>
    </source>
</evidence>
<evidence type="ECO:0000256" key="2">
    <source>
        <dbReference type="ARBA" id="ARBA00022490"/>
    </source>
</evidence>
<keyword evidence="2" id="KW-0963">Cytoplasm</keyword>
<comment type="subcellular location">
    <subcellularLocation>
        <location evidence="1">Cytoplasm</location>
    </subcellularLocation>
</comment>
<dbReference type="SUPFAM" id="SSF54768">
    <property type="entry name" value="dsRNA-binding domain-like"/>
    <property type="match status" value="1"/>
</dbReference>
<dbReference type="Proteomes" id="UP001345963">
    <property type="component" value="Unassembled WGS sequence"/>
</dbReference>
<dbReference type="PANTHER" id="PTHR46205:SF2">
    <property type="entry name" value="INTERFERON-INDUCIBLE DOUBLE-STRANDED RNA-DEPENDENT PROTEIN KINASE ACTIVATOR A"/>
    <property type="match status" value="1"/>
</dbReference>
<organism evidence="7 8">
    <name type="scientific">Ataeniobius toweri</name>
    <dbReference type="NCBI Taxonomy" id="208326"/>
    <lineage>
        <taxon>Eukaryota</taxon>
        <taxon>Metazoa</taxon>
        <taxon>Chordata</taxon>
        <taxon>Craniata</taxon>
        <taxon>Vertebrata</taxon>
        <taxon>Euteleostomi</taxon>
        <taxon>Actinopterygii</taxon>
        <taxon>Neopterygii</taxon>
        <taxon>Teleostei</taxon>
        <taxon>Neoteleostei</taxon>
        <taxon>Acanthomorphata</taxon>
        <taxon>Ovalentaria</taxon>
        <taxon>Atherinomorphae</taxon>
        <taxon>Cyprinodontiformes</taxon>
        <taxon>Goodeidae</taxon>
        <taxon>Ataeniobius</taxon>
    </lineage>
</organism>
<evidence type="ECO:0000256" key="5">
    <source>
        <dbReference type="ARBA" id="ARBA00023158"/>
    </source>
</evidence>
<keyword evidence="3" id="KW-0677">Repeat</keyword>
<dbReference type="Gene3D" id="3.30.160.20">
    <property type="match status" value="1"/>
</dbReference>
<gene>
    <name evidence="7" type="ORF">ATANTOWER_021096</name>
</gene>
<protein>
    <recommendedName>
        <fullName evidence="9">DRBM domain-containing protein</fullName>
    </recommendedName>
</protein>
<keyword evidence="5" id="KW-0943">RNA-mediated gene silencing</keyword>
<reference evidence="7 8" key="1">
    <citation type="submission" date="2021-07" db="EMBL/GenBank/DDBJ databases">
        <authorList>
            <person name="Palmer J.M."/>
        </authorList>
    </citation>
    <scope>NUCLEOTIDE SEQUENCE [LARGE SCALE GENOMIC DNA]</scope>
    <source>
        <strain evidence="7 8">AT_MEX2019</strain>
        <tissue evidence="7">Muscle</tissue>
    </source>
</reference>
<keyword evidence="4" id="KW-0694">RNA-binding</keyword>
<keyword evidence="8" id="KW-1185">Reference proteome</keyword>
<evidence type="ECO:0000256" key="1">
    <source>
        <dbReference type="ARBA" id="ARBA00004496"/>
    </source>
</evidence>
<accession>A0ABU7B8R6</accession>
<dbReference type="PANTHER" id="PTHR46205">
    <property type="entry name" value="LOQUACIOUS, ISOFORM B"/>
    <property type="match status" value="1"/>
</dbReference>
<evidence type="ECO:0008006" key="9">
    <source>
        <dbReference type="Google" id="ProtNLM"/>
    </source>
</evidence>
<proteinExistence type="predicted"/>
<sequence>MSEQGYQSPATPDRRLSTPEPQRAGSCKTPIQILYEHGVVSGDPPVFVMEKAEGEAHQPSFVFSVMIGGVKCTGAQEWALTVSCKHIHTALALA</sequence>